<gene>
    <name evidence="5" type="ORF">GCM10009867_16790</name>
</gene>
<dbReference type="PROSITE" id="PS01075">
    <property type="entry name" value="ACETATE_KINASE_1"/>
    <property type="match status" value="1"/>
</dbReference>
<protein>
    <recommendedName>
        <fullName evidence="7">Chloramphenicol phosphotransferase</fullName>
    </recommendedName>
</protein>
<keyword evidence="1" id="KW-0808">Transferase</keyword>
<dbReference type="PIRSF" id="PIRSF007531">
    <property type="entry name" value="CPT"/>
    <property type="match status" value="1"/>
</dbReference>
<dbReference type="Gene3D" id="3.40.50.300">
    <property type="entry name" value="P-loop containing nucleotide triphosphate hydrolases"/>
    <property type="match status" value="1"/>
</dbReference>
<accession>A0ABN3ULH1</accession>
<keyword evidence="4" id="KW-0067">ATP-binding</keyword>
<evidence type="ECO:0000256" key="2">
    <source>
        <dbReference type="ARBA" id="ARBA00022741"/>
    </source>
</evidence>
<keyword evidence="3" id="KW-0418">Kinase</keyword>
<dbReference type="RefSeq" id="WP_344192083.1">
    <property type="nucleotide sequence ID" value="NZ_BAAARN010000001.1"/>
</dbReference>
<name>A0ABN3ULH1_9MICO</name>
<dbReference type="InterPro" id="IPR027417">
    <property type="entry name" value="P-loop_NTPase"/>
</dbReference>
<reference evidence="5 6" key="1">
    <citation type="journal article" date="2019" name="Int. J. Syst. Evol. Microbiol.">
        <title>The Global Catalogue of Microorganisms (GCM) 10K type strain sequencing project: providing services to taxonomists for standard genome sequencing and annotation.</title>
        <authorList>
            <consortium name="The Broad Institute Genomics Platform"/>
            <consortium name="The Broad Institute Genome Sequencing Center for Infectious Disease"/>
            <person name="Wu L."/>
            <person name="Ma J."/>
        </authorList>
    </citation>
    <scope>NUCLEOTIDE SEQUENCE [LARGE SCALE GENOMIC DNA]</scope>
    <source>
        <strain evidence="5 6">JCM 16378</strain>
    </source>
</reference>
<evidence type="ECO:0000256" key="3">
    <source>
        <dbReference type="ARBA" id="ARBA00022777"/>
    </source>
</evidence>
<evidence type="ECO:0000313" key="6">
    <source>
        <dbReference type="Proteomes" id="UP001501326"/>
    </source>
</evidence>
<proteinExistence type="predicted"/>
<comment type="caution">
    <text evidence="5">The sequence shown here is derived from an EMBL/GenBank/DDBJ whole genome shotgun (WGS) entry which is preliminary data.</text>
</comment>
<keyword evidence="2" id="KW-0547">Nucleotide-binding</keyword>
<keyword evidence="6" id="KW-1185">Reference proteome</keyword>
<dbReference type="Proteomes" id="UP001501326">
    <property type="component" value="Unassembled WGS sequence"/>
</dbReference>
<organism evidence="5 6">
    <name type="scientific">Pedococcus aerophilus</name>
    <dbReference type="NCBI Taxonomy" id="436356"/>
    <lineage>
        <taxon>Bacteria</taxon>
        <taxon>Bacillati</taxon>
        <taxon>Actinomycetota</taxon>
        <taxon>Actinomycetes</taxon>
        <taxon>Micrococcales</taxon>
        <taxon>Intrasporangiaceae</taxon>
        <taxon>Pedococcus</taxon>
    </lineage>
</organism>
<sequence length="201" mass="20967">MTVGSEGVAGAGAGAGPDVIVLNGGSSSGKSTLAAVLVDLLPGTWLRLTVDTLIEALPPGFDQVEGGLVLHPDGRVETGPEWRRVEQAWMRGIAGVARDVPVVVEDGFLSGPAAQERWRQALAGLRVLWVGVHCDPEVALVRERARADRVVGMAAAQATLVHEGIDYDLEVDTARCTPREAAMVVVAAVTVPIHGDRAGAE</sequence>
<dbReference type="InterPro" id="IPR023865">
    <property type="entry name" value="Aliphatic_acid_kinase_CS"/>
</dbReference>
<evidence type="ECO:0000313" key="5">
    <source>
        <dbReference type="EMBL" id="GAA2735140.1"/>
    </source>
</evidence>
<evidence type="ECO:0008006" key="7">
    <source>
        <dbReference type="Google" id="ProtNLM"/>
    </source>
</evidence>
<dbReference type="SUPFAM" id="SSF52540">
    <property type="entry name" value="P-loop containing nucleoside triphosphate hydrolases"/>
    <property type="match status" value="1"/>
</dbReference>
<dbReference type="EMBL" id="BAAARN010000001">
    <property type="protein sequence ID" value="GAA2735140.1"/>
    <property type="molecule type" value="Genomic_DNA"/>
</dbReference>
<evidence type="ECO:0000256" key="4">
    <source>
        <dbReference type="ARBA" id="ARBA00022840"/>
    </source>
</evidence>
<dbReference type="Pfam" id="PF07931">
    <property type="entry name" value="CPT"/>
    <property type="match status" value="1"/>
</dbReference>
<dbReference type="InterPro" id="IPR012853">
    <property type="entry name" value="CPT"/>
</dbReference>
<evidence type="ECO:0000256" key="1">
    <source>
        <dbReference type="ARBA" id="ARBA00022679"/>
    </source>
</evidence>